<evidence type="ECO:0000313" key="1">
    <source>
        <dbReference type="EMBL" id="MBP2068563.1"/>
    </source>
</evidence>
<dbReference type="EMBL" id="JAGGLR010000044">
    <property type="protein sequence ID" value="MBP2068563.1"/>
    <property type="molecule type" value="Genomic_DNA"/>
</dbReference>
<dbReference type="RefSeq" id="WP_281062855.1">
    <property type="nucleotide sequence ID" value="NZ_BAABDR010000040.1"/>
</dbReference>
<evidence type="ECO:0000313" key="2">
    <source>
        <dbReference type="Proteomes" id="UP000756710"/>
    </source>
</evidence>
<organism evidence="1 2">
    <name type="scientific">Streptomyces iranensis</name>
    <dbReference type="NCBI Taxonomy" id="576784"/>
    <lineage>
        <taxon>Bacteria</taxon>
        <taxon>Bacillati</taxon>
        <taxon>Actinomycetota</taxon>
        <taxon>Actinomycetes</taxon>
        <taxon>Kitasatosporales</taxon>
        <taxon>Streptomycetaceae</taxon>
        <taxon>Streptomyces</taxon>
        <taxon>Streptomyces violaceusniger group</taxon>
    </lineage>
</organism>
<gene>
    <name evidence="1" type="ORF">J2Z30_009644</name>
</gene>
<accession>A0ABS4NAB5</accession>
<reference evidence="1 2" key="1">
    <citation type="submission" date="2021-03" db="EMBL/GenBank/DDBJ databases">
        <title>Genomic Encyclopedia of Type Strains, Phase IV (KMG-IV): sequencing the most valuable type-strain genomes for metagenomic binning, comparative biology and taxonomic classification.</title>
        <authorList>
            <person name="Goeker M."/>
        </authorList>
    </citation>
    <scope>NUCLEOTIDE SEQUENCE [LARGE SCALE GENOMIC DNA]</scope>
    <source>
        <strain evidence="1 2">DSM 41954</strain>
    </source>
</reference>
<proteinExistence type="predicted"/>
<sequence>MLEAPMAHAERPDADGLSPADVAVAAMDQDELDELEASLGAL</sequence>
<name>A0ABS4NAB5_9ACTN</name>
<protein>
    <submittedName>
        <fullName evidence="1">Uncharacterized protein</fullName>
    </submittedName>
</protein>
<keyword evidence="2" id="KW-1185">Reference proteome</keyword>
<comment type="caution">
    <text evidence="1">The sequence shown here is derived from an EMBL/GenBank/DDBJ whole genome shotgun (WGS) entry which is preliminary data.</text>
</comment>
<dbReference type="Proteomes" id="UP000756710">
    <property type="component" value="Unassembled WGS sequence"/>
</dbReference>